<dbReference type="InterPro" id="IPR019734">
    <property type="entry name" value="TPR_rpt"/>
</dbReference>
<gene>
    <name evidence="3" type="ORF">CLV32_3976</name>
</gene>
<sequence>MVNNITIMTRPFTISLFFICLSTATLGYAQNRRNLKQLDTLLAKAYDLGVFKGNLLVAEKGKIIYQKTIGWTDATEQTRLTADYRLHIGSIAKEFNAVAIMILKEQGKLSLDDHVAKYLPELPGWAERIKIRNLLQYTSGVPQSVWRNTKGDADNLNNLKVVTTLDFEPGTKYAYNNNDVFLQRRIIERISGMSYESFVQEKMFIPCGITHAVFNPGETVELVAKSYNDQKKQDNMTYEIAGWPALNLLEFYKWSEVLNSFRLISPAATRELCIAFSGDNQTGLGHGTMEGNKLVKHSHDGTAKNYQALLTSDAAKGITVILMTNNKQNNLGTINRSVFSILAGKPYANLKRSFINDFQAQFENLTGQQTIALYNQTKSDFSDKYAFAEEGTLNEVGYYFLNKKKVADAISVFTLNTRLFPNSGNMYDSLGEAYYVQGDKSKALENYVIALKLDPTLDSAKKMVAELKKI</sequence>
<dbReference type="Proteomes" id="UP000295499">
    <property type="component" value="Unassembled WGS sequence"/>
</dbReference>
<feature type="repeat" description="TPR" evidence="1">
    <location>
        <begin position="424"/>
        <end position="457"/>
    </location>
</feature>
<dbReference type="InterPro" id="IPR001466">
    <property type="entry name" value="Beta-lactam-related"/>
</dbReference>
<reference evidence="3 4" key="1">
    <citation type="submission" date="2019-03" db="EMBL/GenBank/DDBJ databases">
        <title>Genomic Encyclopedia of Archaeal and Bacterial Type Strains, Phase II (KMG-II): from individual species to whole genera.</title>
        <authorList>
            <person name="Goeker M."/>
        </authorList>
    </citation>
    <scope>NUCLEOTIDE SEQUENCE [LARGE SCALE GENOMIC DNA]</scope>
    <source>
        <strain evidence="3 4">DSM 19034</strain>
    </source>
</reference>
<keyword evidence="4" id="KW-1185">Reference proteome</keyword>
<dbReference type="PANTHER" id="PTHR46825:SF9">
    <property type="entry name" value="BETA-LACTAMASE-RELATED DOMAIN-CONTAINING PROTEIN"/>
    <property type="match status" value="1"/>
</dbReference>
<protein>
    <submittedName>
        <fullName evidence="3">Beta-lactamase</fullName>
    </submittedName>
</protein>
<keyword evidence="1" id="KW-0802">TPR repeat</keyword>
<dbReference type="SMART" id="SM00028">
    <property type="entry name" value="TPR"/>
    <property type="match status" value="2"/>
</dbReference>
<dbReference type="InterPro" id="IPR050491">
    <property type="entry name" value="AmpC-like"/>
</dbReference>
<dbReference type="EMBL" id="SNWM01000005">
    <property type="protein sequence ID" value="TDO20216.1"/>
    <property type="molecule type" value="Genomic_DNA"/>
</dbReference>
<proteinExistence type="predicted"/>
<dbReference type="PROSITE" id="PS50005">
    <property type="entry name" value="TPR"/>
    <property type="match status" value="1"/>
</dbReference>
<dbReference type="InterPro" id="IPR011990">
    <property type="entry name" value="TPR-like_helical_dom_sf"/>
</dbReference>
<feature type="domain" description="Beta-lactamase-related" evidence="2">
    <location>
        <begin position="55"/>
        <end position="330"/>
    </location>
</feature>
<dbReference type="Gene3D" id="1.25.40.10">
    <property type="entry name" value="Tetratricopeptide repeat domain"/>
    <property type="match status" value="1"/>
</dbReference>
<organism evidence="3 4">
    <name type="scientific">Pedobacter duraquae</name>
    <dbReference type="NCBI Taxonomy" id="425511"/>
    <lineage>
        <taxon>Bacteria</taxon>
        <taxon>Pseudomonadati</taxon>
        <taxon>Bacteroidota</taxon>
        <taxon>Sphingobacteriia</taxon>
        <taxon>Sphingobacteriales</taxon>
        <taxon>Sphingobacteriaceae</taxon>
        <taxon>Pedobacter</taxon>
    </lineage>
</organism>
<dbReference type="SUPFAM" id="SSF56601">
    <property type="entry name" value="beta-lactamase/transpeptidase-like"/>
    <property type="match status" value="1"/>
</dbReference>
<evidence type="ECO:0000313" key="4">
    <source>
        <dbReference type="Proteomes" id="UP000295499"/>
    </source>
</evidence>
<dbReference type="Pfam" id="PF00144">
    <property type="entry name" value="Beta-lactamase"/>
    <property type="match status" value="1"/>
</dbReference>
<dbReference type="Gene3D" id="3.40.710.10">
    <property type="entry name" value="DD-peptidase/beta-lactamase superfamily"/>
    <property type="match status" value="1"/>
</dbReference>
<dbReference type="PANTHER" id="PTHR46825">
    <property type="entry name" value="D-ALANYL-D-ALANINE-CARBOXYPEPTIDASE/ENDOPEPTIDASE AMPH"/>
    <property type="match status" value="1"/>
</dbReference>
<dbReference type="InterPro" id="IPR012338">
    <property type="entry name" value="Beta-lactam/transpept-like"/>
</dbReference>
<comment type="caution">
    <text evidence="3">The sequence shown here is derived from an EMBL/GenBank/DDBJ whole genome shotgun (WGS) entry which is preliminary data.</text>
</comment>
<accession>A0A4R6IEN7</accession>
<evidence type="ECO:0000259" key="2">
    <source>
        <dbReference type="Pfam" id="PF00144"/>
    </source>
</evidence>
<dbReference type="AlphaFoldDB" id="A0A4R6IEN7"/>
<name>A0A4R6IEN7_9SPHI</name>
<evidence type="ECO:0000313" key="3">
    <source>
        <dbReference type="EMBL" id="TDO20216.1"/>
    </source>
</evidence>
<evidence type="ECO:0000256" key="1">
    <source>
        <dbReference type="PROSITE-ProRule" id="PRU00339"/>
    </source>
</evidence>
<dbReference type="SUPFAM" id="SSF48452">
    <property type="entry name" value="TPR-like"/>
    <property type="match status" value="1"/>
</dbReference>